<name>K7EWB3_PELSI</name>
<dbReference type="STRING" id="13735.ENSPSIP00000000073"/>
<dbReference type="Proteomes" id="UP000007267">
    <property type="component" value="Unassembled WGS sequence"/>
</dbReference>
<reference evidence="1" key="3">
    <citation type="submission" date="2025-08" db="UniProtKB">
        <authorList>
            <consortium name="Ensembl"/>
        </authorList>
    </citation>
    <scope>IDENTIFICATION</scope>
</reference>
<evidence type="ECO:0000313" key="1">
    <source>
        <dbReference type="Ensembl" id="ENSPSIP00000000073.1"/>
    </source>
</evidence>
<organism evidence="1 2">
    <name type="scientific">Pelodiscus sinensis</name>
    <name type="common">Chinese softshell turtle</name>
    <name type="synonym">Trionyx sinensis</name>
    <dbReference type="NCBI Taxonomy" id="13735"/>
    <lineage>
        <taxon>Eukaryota</taxon>
        <taxon>Metazoa</taxon>
        <taxon>Chordata</taxon>
        <taxon>Craniata</taxon>
        <taxon>Vertebrata</taxon>
        <taxon>Euteleostomi</taxon>
        <taxon>Archelosauria</taxon>
        <taxon>Testudinata</taxon>
        <taxon>Testudines</taxon>
        <taxon>Cryptodira</taxon>
        <taxon>Trionychia</taxon>
        <taxon>Trionychidae</taxon>
        <taxon>Pelodiscus</taxon>
    </lineage>
</organism>
<dbReference type="HOGENOM" id="CLU_000680_32_1_1"/>
<dbReference type="PANTHER" id="PTHR47027">
    <property type="entry name" value="REVERSE TRANSCRIPTASE DOMAIN-CONTAINING PROTEIN"/>
    <property type="match status" value="1"/>
</dbReference>
<dbReference type="GeneTree" id="ENSGT00940000162286"/>
<reference evidence="1" key="4">
    <citation type="submission" date="2025-09" db="UniProtKB">
        <authorList>
            <consortium name="Ensembl"/>
        </authorList>
    </citation>
    <scope>IDENTIFICATION</scope>
</reference>
<dbReference type="PANTHER" id="PTHR47027:SF20">
    <property type="entry name" value="REVERSE TRANSCRIPTASE-LIKE PROTEIN WITH RNA-DIRECTED DNA POLYMERASE DOMAIN"/>
    <property type="match status" value="1"/>
</dbReference>
<dbReference type="AlphaFoldDB" id="K7EWB3"/>
<sequence length="298" mass="34896">MVGTHYIDFVKSGVKANLSPKFDVSSVYLLVSWLVACVKLHDSNRFPDDIVIIKEDEEKLARAVQVLNEEGKQYGLIMNIDKTKKMVFGDKEIGGSMWILENVEKFTYLGSRMMYDLDCKKEIVTRIAKERVSLKAMDKIWKSKAISLGTKLSIFKTCVFSSMLYGCETWVTTKDSKRRILAFVMSCYRKILRTGWMQKVTNEELSRKIQPKENLLQKVIKWKLQLFGHICRMNYKRKVKTLVFAIMDGPNKRDRPHRKWVDDIVDWCRASLQKLSHSALDRERWKEIVREASDTNRH</sequence>
<keyword evidence="2" id="KW-1185">Reference proteome</keyword>
<reference evidence="2" key="1">
    <citation type="submission" date="2011-10" db="EMBL/GenBank/DDBJ databases">
        <authorList>
            <consortium name="Soft-shell Turtle Genome Consortium"/>
        </authorList>
    </citation>
    <scope>NUCLEOTIDE SEQUENCE [LARGE SCALE GENOMIC DNA]</scope>
    <source>
        <strain evidence="2">Daiwa-1</strain>
    </source>
</reference>
<proteinExistence type="predicted"/>
<dbReference type="EMBL" id="AGCU01064655">
    <property type="status" value="NOT_ANNOTATED_CDS"/>
    <property type="molecule type" value="Genomic_DNA"/>
</dbReference>
<dbReference type="Ensembl" id="ENSPSIT00000000073.1">
    <property type="protein sequence ID" value="ENSPSIP00000000073.1"/>
    <property type="gene ID" value="ENSPSIG00000000073.1"/>
</dbReference>
<protein>
    <submittedName>
        <fullName evidence="1">Uncharacterized protein</fullName>
    </submittedName>
</protein>
<dbReference type="OMA" id="GSMWILE"/>
<reference evidence="2" key="2">
    <citation type="journal article" date="2013" name="Nat. Genet.">
        <title>The draft genomes of soft-shell turtle and green sea turtle yield insights into the development and evolution of the turtle-specific body plan.</title>
        <authorList>
            <person name="Wang Z."/>
            <person name="Pascual-Anaya J."/>
            <person name="Zadissa A."/>
            <person name="Li W."/>
            <person name="Niimura Y."/>
            <person name="Huang Z."/>
            <person name="Li C."/>
            <person name="White S."/>
            <person name="Xiong Z."/>
            <person name="Fang D."/>
            <person name="Wang B."/>
            <person name="Ming Y."/>
            <person name="Chen Y."/>
            <person name="Zheng Y."/>
            <person name="Kuraku S."/>
            <person name="Pignatelli M."/>
            <person name="Herrero J."/>
            <person name="Beal K."/>
            <person name="Nozawa M."/>
            <person name="Li Q."/>
            <person name="Wang J."/>
            <person name="Zhang H."/>
            <person name="Yu L."/>
            <person name="Shigenobu S."/>
            <person name="Wang J."/>
            <person name="Liu J."/>
            <person name="Flicek P."/>
            <person name="Searle S."/>
            <person name="Wang J."/>
            <person name="Kuratani S."/>
            <person name="Yin Y."/>
            <person name="Aken B."/>
            <person name="Zhang G."/>
            <person name="Irie N."/>
        </authorList>
    </citation>
    <scope>NUCLEOTIDE SEQUENCE [LARGE SCALE GENOMIC DNA]</scope>
    <source>
        <strain evidence="2">Daiwa-1</strain>
    </source>
</reference>
<dbReference type="eggNOG" id="KOG1075">
    <property type="taxonomic scope" value="Eukaryota"/>
</dbReference>
<evidence type="ECO:0000313" key="2">
    <source>
        <dbReference type="Proteomes" id="UP000007267"/>
    </source>
</evidence>
<accession>K7EWB3</accession>